<keyword evidence="2" id="KW-1003">Cell membrane</keyword>
<dbReference type="EMBL" id="LAZR01000001">
    <property type="protein sequence ID" value="KKO12494.1"/>
    <property type="molecule type" value="Genomic_DNA"/>
</dbReference>
<name>A0A0F9Z5G6_9ZZZZ</name>
<evidence type="ECO:0000313" key="8">
    <source>
        <dbReference type="EMBL" id="KKO12494.1"/>
    </source>
</evidence>
<reference evidence="8" key="1">
    <citation type="journal article" date="2015" name="Nature">
        <title>Complex archaea that bridge the gap between prokaryotes and eukaryotes.</title>
        <authorList>
            <person name="Spang A."/>
            <person name="Saw J.H."/>
            <person name="Jorgensen S.L."/>
            <person name="Zaremba-Niedzwiedzka K."/>
            <person name="Martijn J."/>
            <person name="Lind A.E."/>
            <person name="van Eijk R."/>
            <person name="Schleper C."/>
            <person name="Guy L."/>
            <person name="Ettema T.J."/>
        </authorList>
    </citation>
    <scope>NUCLEOTIDE SEQUENCE</scope>
</reference>
<feature type="transmembrane region" description="Helical" evidence="7">
    <location>
        <begin position="38"/>
        <end position="61"/>
    </location>
</feature>
<comment type="subcellular location">
    <subcellularLocation>
        <location evidence="1">Cell membrane</location>
        <topology evidence="1">Multi-pass membrane protein</topology>
    </subcellularLocation>
</comment>
<dbReference type="GO" id="GO:0008360">
    <property type="term" value="P:regulation of cell shape"/>
    <property type="evidence" value="ECO:0007669"/>
    <property type="project" value="UniProtKB-KW"/>
</dbReference>
<comment type="caution">
    <text evidence="8">The sequence shown here is derived from an EMBL/GenBank/DDBJ whole genome shotgun (WGS) entry which is preliminary data.</text>
</comment>
<dbReference type="PANTHER" id="PTHR37484:SF1">
    <property type="entry name" value="ROD SHAPE-DETERMINING PROTEIN MRED"/>
    <property type="match status" value="1"/>
</dbReference>
<feature type="transmembrane region" description="Helical" evidence="7">
    <location>
        <begin position="6"/>
        <end position="26"/>
    </location>
</feature>
<keyword evidence="5 7" id="KW-1133">Transmembrane helix</keyword>
<evidence type="ECO:0000256" key="2">
    <source>
        <dbReference type="ARBA" id="ARBA00022475"/>
    </source>
</evidence>
<keyword evidence="4" id="KW-0133">Cell shape</keyword>
<feature type="transmembrane region" description="Helical" evidence="7">
    <location>
        <begin position="132"/>
        <end position="152"/>
    </location>
</feature>
<evidence type="ECO:0000256" key="6">
    <source>
        <dbReference type="ARBA" id="ARBA00023136"/>
    </source>
</evidence>
<dbReference type="AlphaFoldDB" id="A0A0F9Z5G6"/>
<evidence type="ECO:0000256" key="3">
    <source>
        <dbReference type="ARBA" id="ARBA00022692"/>
    </source>
</evidence>
<evidence type="ECO:0008006" key="9">
    <source>
        <dbReference type="Google" id="ProtNLM"/>
    </source>
</evidence>
<accession>A0A0F9Z5G6</accession>
<feature type="transmembrane region" description="Helical" evidence="7">
    <location>
        <begin position="99"/>
        <end position="120"/>
    </location>
</feature>
<gene>
    <name evidence="8" type="ORF">LCGC14_0005090</name>
</gene>
<protein>
    <recommendedName>
        <fullName evidence="9">Rod shape-determining protein MreD</fullName>
    </recommendedName>
</protein>
<keyword evidence="6 7" id="KW-0472">Membrane</keyword>
<dbReference type="InterPro" id="IPR007227">
    <property type="entry name" value="Cell_shape_determining_MreD"/>
</dbReference>
<sequence length="162" mass="18334">MGPRAHGVWIIILTLLIAYLLAIVPFPDWAMHYRPQWVAMVLIYWIMALPYRVGIGAAWFAGLFMDILEGSLLGLNALSFALIAYITLSLHQRLRMFSFLQQSGMILALVGLNMTITYWIKVATEQTDAGSLLFLLGALSSAFVWPWLFVVLRQLRRGFNVS</sequence>
<feature type="transmembrane region" description="Helical" evidence="7">
    <location>
        <begin position="67"/>
        <end position="87"/>
    </location>
</feature>
<organism evidence="8">
    <name type="scientific">marine sediment metagenome</name>
    <dbReference type="NCBI Taxonomy" id="412755"/>
    <lineage>
        <taxon>unclassified sequences</taxon>
        <taxon>metagenomes</taxon>
        <taxon>ecological metagenomes</taxon>
    </lineage>
</organism>
<dbReference type="InterPro" id="IPR026034">
    <property type="entry name" value="MreD_proteobac"/>
</dbReference>
<proteinExistence type="predicted"/>
<keyword evidence="3 7" id="KW-0812">Transmembrane</keyword>
<dbReference type="Pfam" id="PF04093">
    <property type="entry name" value="MreD"/>
    <property type="match status" value="1"/>
</dbReference>
<dbReference type="GO" id="GO:0005886">
    <property type="term" value="C:plasma membrane"/>
    <property type="evidence" value="ECO:0007669"/>
    <property type="project" value="UniProtKB-SubCell"/>
</dbReference>
<evidence type="ECO:0000256" key="4">
    <source>
        <dbReference type="ARBA" id="ARBA00022960"/>
    </source>
</evidence>
<evidence type="ECO:0000256" key="5">
    <source>
        <dbReference type="ARBA" id="ARBA00022989"/>
    </source>
</evidence>
<dbReference type="NCBIfam" id="TIGR03426">
    <property type="entry name" value="shape_MreD"/>
    <property type="match status" value="1"/>
</dbReference>
<dbReference type="PANTHER" id="PTHR37484">
    <property type="entry name" value="ROD SHAPE-DETERMINING PROTEIN MRED"/>
    <property type="match status" value="1"/>
</dbReference>
<evidence type="ECO:0000256" key="1">
    <source>
        <dbReference type="ARBA" id="ARBA00004651"/>
    </source>
</evidence>
<evidence type="ECO:0000256" key="7">
    <source>
        <dbReference type="SAM" id="Phobius"/>
    </source>
</evidence>
<dbReference type="PIRSF" id="PIRSF018472">
    <property type="entry name" value="MreD_proteobac"/>
    <property type="match status" value="1"/>
</dbReference>